<dbReference type="EMBL" id="CADCTS010000353">
    <property type="protein sequence ID" value="CAA9317807.1"/>
    <property type="molecule type" value="Genomic_DNA"/>
</dbReference>
<feature type="compositionally biased region" description="Basic and acidic residues" evidence="1">
    <location>
        <begin position="33"/>
        <end position="56"/>
    </location>
</feature>
<gene>
    <name evidence="2" type="ORF">AVDCRST_MAG48-2460</name>
</gene>
<feature type="compositionally biased region" description="Low complexity" evidence="1">
    <location>
        <begin position="162"/>
        <end position="175"/>
    </location>
</feature>
<proteinExistence type="predicted"/>
<evidence type="ECO:0000256" key="1">
    <source>
        <dbReference type="SAM" id="MobiDB-lite"/>
    </source>
</evidence>
<dbReference type="AlphaFoldDB" id="A0A6J4KZY5"/>
<feature type="compositionally biased region" description="Basic and acidic residues" evidence="1">
    <location>
        <begin position="146"/>
        <end position="160"/>
    </location>
</feature>
<feature type="non-terminal residue" evidence="2">
    <location>
        <position position="348"/>
    </location>
</feature>
<dbReference type="EC" id="2.7.1.92" evidence="2"/>
<feature type="compositionally biased region" description="Low complexity" evidence="1">
    <location>
        <begin position="279"/>
        <end position="297"/>
    </location>
</feature>
<feature type="compositionally biased region" description="Basic residues" evidence="1">
    <location>
        <begin position="86"/>
        <end position="96"/>
    </location>
</feature>
<feature type="non-terminal residue" evidence="2">
    <location>
        <position position="1"/>
    </location>
</feature>
<feature type="compositionally biased region" description="Basic residues" evidence="1">
    <location>
        <begin position="335"/>
        <end position="348"/>
    </location>
</feature>
<reference evidence="2" key="1">
    <citation type="submission" date="2020-02" db="EMBL/GenBank/DDBJ databases">
        <authorList>
            <person name="Meier V. D."/>
        </authorList>
    </citation>
    <scope>NUCLEOTIDE SEQUENCE</scope>
    <source>
        <strain evidence="2">AVDCRST_MAG48</strain>
    </source>
</reference>
<feature type="compositionally biased region" description="Basic and acidic residues" evidence="1">
    <location>
        <begin position="97"/>
        <end position="106"/>
    </location>
</feature>
<protein>
    <submittedName>
        <fullName evidence="2">5-keto-2-deoxygluconokinase</fullName>
        <ecNumber evidence="2">2.7.1.92</ecNumber>
    </submittedName>
</protein>
<dbReference type="GO" id="GO:0047590">
    <property type="term" value="F:5-dehydro-2-deoxygluconokinase activity"/>
    <property type="evidence" value="ECO:0007669"/>
    <property type="project" value="UniProtKB-EC"/>
</dbReference>
<keyword evidence="2" id="KW-0418">Kinase</keyword>
<feature type="compositionally biased region" description="Basic residues" evidence="1">
    <location>
        <begin position="57"/>
        <end position="80"/>
    </location>
</feature>
<feature type="compositionally biased region" description="Basic residues" evidence="1">
    <location>
        <begin position="127"/>
        <end position="145"/>
    </location>
</feature>
<feature type="compositionally biased region" description="Basic residues" evidence="1">
    <location>
        <begin position="207"/>
        <end position="240"/>
    </location>
</feature>
<feature type="compositionally biased region" description="Basic residues" evidence="1">
    <location>
        <begin position="1"/>
        <end position="10"/>
    </location>
</feature>
<feature type="compositionally biased region" description="Gly residues" evidence="1">
    <location>
        <begin position="242"/>
        <end position="251"/>
    </location>
</feature>
<name>A0A6J4KZY5_9ACTN</name>
<sequence>EQRRPRRPAAARRTGGRAPGGADLRARRCRHLPAADRRRPRGRLDVRQVPRRDHGQRGRRRRPARPAGRHHHRRRRRPVRSVRAARAARPRGHRRARGDQPDLRDAGHLLRDLPAGRLPAVLLPQAHRTRPAGAARRHRPGRRPGHRADVALGERAERGAEPGVALRGPRGARPAALHRARPRLPADVLGHPGPRQRAGPEGAAPGHGRRRQPRGVRGRRRRDRPRAGRRRAAGRRRRARGGQAGSEGGAGQDPLRGAGGEPTDPDHPAQRPGRRGLLRRLAVPRAPRGLAAGAGPRPRQRRRRDRRLPAGVLHRHAHRGRDRDPAGGGRPERRAGRRARRARRGGPV</sequence>
<evidence type="ECO:0000313" key="2">
    <source>
        <dbReference type="EMBL" id="CAA9317807.1"/>
    </source>
</evidence>
<feature type="region of interest" description="Disordered" evidence="1">
    <location>
        <begin position="118"/>
        <end position="348"/>
    </location>
</feature>
<feature type="compositionally biased region" description="Basic and acidic residues" evidence="1">
    <location>
        <begin position="321"/>
        <end position="334"/>
    </location>
</feature>
<organism evidence="2">
    <name type="scientific">uncultured Friedmanniella sp</name>
    <dbReference type="NCBI Taxonomy" id="335381"/>
    <lineage>
        <taxon>Bacteria</taxon>
        <taxon>Bacillati</taxon>
        <taxon>Actinomycetota</taxon>
        <taxon>Actinomycetes</taxon>
        <taxon>Propionibacteriales</taxon>
        <taxon>Nocardioidaceae</taxon>
        <taxon>Friedmanniella</taxon>
        <taxon>environmental samples</taxon>
    </lineage>
</organism>
<accession>A0A6J4KZY5</accession>
<feature type="region of interest" description="Disordered" evidence="1">
    <location>
        <begin position="1"/>
        <end position="106"/>
    </location>
</feature>
<keyword evidence="2" id="KW-0808">Transferase</keyword>